<keyword evidence="1 3" id="KW-0396">Initiation factor</keyword>
<dbReference type="OrthoDB" id="33582at2157"/>
<dbReference type="Gene3D" id="3.75.10.10">
    <property type="entry name" value="L-arginine/glycine Amidinotransferase, Chain A"/>
    <property type="match status" value="1"/>
</dbReference>
<dbReference type="InterPro" id="IPR002769">
    <property type="entry name" value="eIF6"/>
</dbReference>
<dbReference type="STRING" id="2309.CF15_02290"/>
<gene>
    <name evidence="3" type="primary">eif6</name>
    <name evidence="4" type="ORF">CF15_02290</name>
</gene>
<dbReference type="PANTHER" id="PTHR10784">
    <property type="entry name" value="TRANSLATION INITIATION FACTOR 6"/>
    <property type="match status" value="1"/>
</dbReference>
<organism evidence="4 5">
    <name type="scientific">Pyrodictium occultum</name>
    <dbReference type="NCBI Taxonomy" id="2309"/>
    <lineage>
        <taxon>Archaea</taxon>
        <taxon>Thermoproteota</taxon>
        <taxon>Thermoprotei</taxon>
        <taxon>Desulfurococcales</taxon>
        <taxon>Pyrodictiaceae</taxon>
        <taxon>Pyrodictium</taxon>
    </lineage>
</organism>
<keyword evidence="2 3" id="KW-0648">Protein biosynthesis</keyword>
<comment type="caution">
    <text evidence="4">The sequence shown here is derived from an EMBL/GenBank/DDBJ whole genome shotgun (WGS) entry which is preliminary data.</text>
</comment>
<keyword evidence="5" id="KW-1185">Reference proteome</keyword>
<dbReference type="NCBIfam" id="NF003135">
    <property type="entry name" value="PRK04046.3-3"/>
    <property type="match status" value="1"/>
</dbReference>
<dbReference type="NCBIfam" id="TIGR00323">
    <property type="entry name" value="eIF-6"/>
    <property type="match status" value="1"/>
</dbReference>
<dbReference type="PIRSF" id="PIRSF006413">
    <property type="entry name" value="IF-6"/>
    <property type="match status" value="1"/>
</dbReference>
<dbReference type="HAMAP" id="MF_00032">
    <property type="entry name" value="eIF_6"/>
    <property type="match status" value="1"/>
</dbReference>
<name>A0A0V8RUC8_PYROC</name>
<dbReference type="SUPFAM" id="SSF55909">
    <property type="entry name" value="Pentein"/>
    <property type="match status" value="1"/>
</dbReference>
<evidence type="ECO:0000313" key="4">
    <source>
        <dbReference type="EMBL" id="KSW11670.1"/>
    </source>
</evidence>
<sequence>MIEYMNVHGNPNIGVYIFANNKIALVPPTITEKDRKKVADVLGVEVVAVKIADMIINGVMVAGNDRGLLLPRIIKPEEYDELKEYIGDAVRLEILEIRQTALGNLIAANNYGALVSPTIDKPALEKIKNVLGVEAVYQRHLADIPTVGSMIVVTDRGGVVHPGVSEEERKLLSNIFRVEVSTATVNFGLYFVKAGLVANNKGALVGDETTGPELMRIQQALRLGG</sequence>
<dbReference type="GO" id="GO:0042256">
    <property type="term" value="P:cytosolic ribosome assembly"/>
    <property type="evidence" value="ECO:0007669"/>
    <property type="project" value="InterPro"/>
</dbReference>
<evidence type="ECO:0000256" key="2">
    <source>
        <dbReference type="ARBA" id="ARBA00022917"/>
    </source>
</evidence>
<accession>A0A0V8RUC8</accession>
<evidence type="ECO:0000256" key="3">
    <source>
        <dbReference type="HAMAP-Rule" id="MF_00032"/>
    </source>
</evidence>
<dbReference type="AlphaFoldDB" id="A0A0V8RUC8"/>
<dbReference type="Proteomes" id="UP000053352">
    <property type="component" value="Unassembled WGS sequence"/>
</dbReference>
<dbReference type="SMART" id="SM00654">
    <property type="entry name" value="eIF6"/>
    <property type="match status" value="1"/>
</dbReference>
<reference evidence="4 5" key="1">
    <citation type="submission" date="2015-11" db="EMBL/GenBank/DDBJ databases">
        <title>Genome sequence of Pyrodictium occultum PL-19, a marine hyperthermophilic archaeon isolated from Volcano, Italy.</title>
        <authorList>
            <person name="Utturkar S."/>
            <person name="Huber H."/>
            <person name="Leptihn S."/>
            <person name="Brown S."/>
            <person name="Stetter K.O."/>
            <person name="Podar M."/>
        </authorList>
    </citation>
    <scope>NUCLEOTIDE SEQUENCE [LARGE SCALE GENOMIC DNA]</scope>
    <source>
        <strain evidence="4 5">PL-19</strain>
    </source>
</reference>
<evidence type="ECO:0000256" key="1">
    <source>
        <dbReference type="ARBA" id="ARBA00022540"/>
    </source>
</evidence>
<dbReference type="RefSeq" id="WP_058370347.1">
    <property type="nucleotide sequence ID" value="NZ_LNTB01000001.1"/>
</dbReference>
<proteinExistence type="inferred from homology"/>
<dbReference type="GO" id="GO:0043022">
    <property type="term" value="F:ribosome binding"/>
    <property type="evidence" value="ECO:0007669"/>
    <property type="project" value="InterPro"/>
</dbReference>
<dbReference type="Pfam" id="PF01912">
    <property type="entry name" value="eIF-6"/>
    <property type="match status" value="1"/>
</dbReference>
<dbReference type="GO" id="GO:0003743">
    <property type="term" value="F:translation initiation factor activity"/>
    <property type="evidence" value="ECO:0007669"/>
    <property type="project" value="UniProtKB-UniRule"/>
</dbReference>
<dbReference type="EMBL" id="LNTB01000001">
    <property type="protein sequence ID" value="KSW11670.1"/>
    <property type="molecule type" value="Genomic_DNA"/>
</dbReference>
<protein>
    <recommendedName>
        <fullName evidence="3">Translation initiation factor 6</fullName>
        <shortName evidence="3">aIF-6</shortName>
    </recommendedName>
</protein>
<evidence type="ECO:0000313" key="5">
    <source>
        <dbReference type="Proteomes" id="UP000053352"/>
    </source>
</evidence>
<comment type="similarity">
    <text evidence="3">Belongs to the eIF-6 family.</text>
</comment>
<comment type="function">
    <text evidence="3">Binds to the 50S ribosomal subunit and prevents its association with the 30S ribosomal subunit to form the 70S initiation complex.</text>
</comment>